<sequence>MSCQDYYEEIPFKTHDYADPIDILQPQERDNVTGASAFPLYDLERCVSSQSDLRKREIDLGYTQVNKKFRTDSSSHKQIRNTSYMIGDKRSNSMDSISDPDYDHLGSDKKTKSANTSQSDYDHICINN</sequence>
<evidence type="ECO:0000256" key="1">
    <source>
        <dbReference type="SAM" id="MobiDB-lite"/>
    </source>
</evidence>
<evidence type="ECO:0000313" key="2">
    <source>
        <dbReference type="EMBL" id="KAK6192607.1"/>
    </source>
</evidence>
<dbReference type="EMBL" id="JAZGQO010000002">
    <property type="protein sequence ID" value="KAK6192607.1"/>
    <property type="molecule type" value="Genomic_DNA"/>
</dbReference>
<name>A0AAN8K994_PATCE</name>
<proteinExistence type="predicted"/>
<organism evidence="2 3">
    <name type="scientific">Patella caerulea</name>
    <name type="common">Rayed Mediterranean limpet</name>
    <dbReference type="NCBI Taxonomy" id="87958"/>
    <lineage>
        <taxon>Eukaryota</taxon>
        <taxon>Metazoa</taxon>
        <taxon>Spiralia</taxon>
        <taxon>Lophotrochozoa</taxon>
        <taxon>Mollusca</taxon>
        <taxon>Gastropoda</taxon>
        <taxon>Patellogastropoda</taxon>
        <taxon>Patelloidea</taxon>
        <taxon>Patellidae</taxon>
        <taxon>Patella</taxon>
    </lineage>
</organism>
<comment type="caution">
    <text evidence="2">The sequence shown here is derived from an EMBL/GenBank/DDBJ whole genome shotgun (WGS) entry which is preliminary data.</text>
</comment>
<accession>A0AAN8K994</accession>
<keyword evidence="3" id="KW-1185">Reference proteome</keyword>
<protein>
    <submittedName>
        <fullName evidence="2">Uncharacterized protein</fullName>
    </submittedName>
</protein>
<feature type="compositionally biased region" description="Basic and acidic residues" evidence="1">
    <location>
        <begin position="101"/>
        <end position="111"/>
    </location>
</feature>
<feature type="region of interest" description="Disordered" evidence="1">
    <location>
        <begin position="70"/>
        <end position="128"/>
    </location>
</feature>
<dbReference type="Proteomes" id="UP001347796">
    <property type="component" value="Unassembled WGS sequence"/>
</dbReference>
<reference evidence="2 3" key="1">
    <citation type="submission" date="2024-01" db="EMBL/GenBank/DDBJ databases">
        <title>The genome of the rayed Mediterranean limpet Patella caerulea (Linnaeus, 1758).</title>
        <authorList>
            <person name="Anh-Thu Weber A."/>
            <person name="Halstead-Nussloch G."/>
        </authorList>
    </citation>
    <scope>NUCLEOTIDE SEQUENCE [LARGE SCALE GENOMIC DNA]</scope>
    <source>
        <strain evidence="2">AATW-2023a</strain>
        <tissue evidence="2">Whole specimen</tissue>
    </source>
</reference>
<evidence type="ECO:0000313" key="3">
    <source>
        <dbReference type="Proteomes" id="UP001347796"/>
    </source>
</evidence>
<dbReference type="AlphaFoldDB" id="A0AAN8K994"/>
<gene>
    <name evidence="2" type="ORF">SNE40_004051</name>
</gene>